<feature type="signal peptide" evidence="1">
    <location>
        <begin position="1"/>
        <end position="31"/>
    </location>
</feature>
<dbReference type="InterPro" id="IPR005152">
    <property type="entry name" value="Lipase_secreted"/>
</dbReference>
<evidence type="ECO:0000313" key="2">
    <source>
        <dbReference type="EMBL" id="MVU83035.1"/>
    </source>
</evidence>
<dbReference type="SUPFAM" id="SSF53474">
    <property type="entry name" value="alpha/beta-Hydrolases"/>
    <property type="match status" value="1"/>
</dbReference>
<name>A0A7K1V8R3_9NOCA</name>
<reference evidence="2 3" key="1">
    <citation type="submission" date="2019-12" db="EMBL/GenBank/DDBJ databases">
        <title>Nocardia sp. nov. ET3-3 isolated from soil.</title>
        <authorList>
            <person name="Kanchanasin P."/>
            <person name="Tanasupawat S."/>
            <person name="Yuki M."/>
            <person name="Kudo T."/>
        </authorList>
    </citation>
    <scope>NUCLEOTIDE SEQUENCE [LARGE SCALE GENOMIC DNA]</scope>
    <source>
        <strain evidence="2 3">ET3-3</strain>
    </source>
</reference>
<proteinExistence type="predicted"/>
<dbReference type="AlphaFoldDB" id="A0A7K1V8R3"/>
<dbReference type="InterPro" id="IPR029058">
    <property type="entry name" value="AB_hydrolase_fold"/>
</dbReference>
<evidence type="ECO:0000256" key="1">
    <source>
        <dbReference type="SAM" id="SignalP"/>
    </source>
</evidence>
<dbReference type="EMBL" id="WRPP01000011">
    <property type="protein sequence ID" value="MVU83035.1"/>
    <property type="molecule type" value="Genomic_DNA"/>
</dbReference>
<keyword evidence="3" id="KW-1185">Reference proteome</keyword>
<feature type="chain" id="PRO_5029586844" evidence="1">
    <location>
        <begin position="32"/>
        <end position="390"/>
    </location>
</feature>
<dbReference type="RefSeq" id="WP_157392611.1">
    <property type="nucleotide sequence ID" value="NZ_WRPP01000011.1"/>
</dbReference>
<dbReference type="Gene3D" id="3.40.50.1820">
    <property type="entry name" value="alpha/beta hydrolase"/>
    <property type="match status" value="1"/>
</dbReference>
<comment type="caution">
    <text evidence="2">The sequence shown here is derived from an EMBL/GenBank/DDBJ whole genome shotgun (WGS) entry which is preliminary data.</text>
</comment>
<dbReference type="Pfam" id="PF03583">
    <property type="entry name" value="LIP"/>
    <property type="match status" value="1"/>
</dbReference>
<evidence type="ECO:0000313" key="3">
    <source>
        <dbReference type="Proteomes" id="UP000466794"/>
    </source>
</evidence>
<keyword evidence="1" id="KW-0732">Signal</keyword>
<gene>
    <name evidence="2" type="ORF">GPX89_38085</name>
</gene>
<dbReference type="PANTHER" id="PTHR34853:SF1">
    <property type="entry name" value="LIPASE 5"/>
    <property type="match status" value="1"/>
</dbReference>
<dbReference type="PANTHER" id="PTHR34853">
    <property type="match status" value="1"/>
</dbReference>
<accession>A0A7K1V8R3</accession>
<dbReference type="GO" id="GO:0004806">
    <property type="term" value="F:triacylglycerol lipase activity"/>
    <property type="evidence" value="ECO:0007669"/>
    <property type="project" value="InterPro"/>
</dbReference>
<sequence>MRITGLLARTLTVAALTAGALLSVPPISAQAETAGSLITATGQPDGWHNLWGGSAVEYWTTRSNGEPVQASGALFVPTGQPPAGGWPIMAWDHGTTGLGPECGCQADPAREVLPYRRREEEAIMRLFLSKGYAVVAPDYIGLGVFDTGPHPYLEISTEAGATIDMVKAARAAEPSLSRTWAVSGASQGGHAALGSSSYQVRTAPDLDFRGTIAIDPASDVEKALPIAGPWVPALPGPSGQDTNAFFTSILIGMRATRPDAQVDSYLTDYGRQLLDSIQYDCLDTLTDRMAGVDTGAILSRPLSEGPFPAVLRDYMTVATRGYDAPILLLINATDTTVPSPLHAALMAEFAANGVDFSSVLGTGGHTELNPAMWAAMNAFTDRIFAAPTVS</sequence>
<organism evidence="2 3">
    <name type="scientific">Nocardia terrae</name>
    <dbReference type="NCBI Taxonomy" id="2675851"/>
    <lineage>
        <taxon>Bacteria</taxon>
        <taxon>Bacillati</taxon>
        <taxon>Actinomycetota</taxon>
        <taxon>Actinomycetes</taxon>
        <taxon>Mycobacteriales</taxon>
        <taxon>Nocardiaceae</taxon>
        <taxon>Nocardia</taxon>
    </lineage>
</organism>
<protein>
    <submittedName>
        <fullName evidence="2">Alpha/beta hydrolase</fullName>
    </submittedName>
</protein>
<dbReference type="PIRSF" id="PIRSF029171">
    <property type="entry name" value="Esterase_LipA"/>
    <property type="match status" value="1"/>
</dbReference>
<keyword evidence="2" id="KW-0378">Hydrolase</keyword>
<dbReference type="GO" id="GO:0016042">
    <property type="term" value="P:lipid catabolic process"/>
    <property type="evidence" value="ECO:0007669"/>
    <property type="project" value="InterPro"/>
</dbReference>
<dbReference type="Proteomes" id="UP000466794">
    <property type="component" value="Unassembled WGS sequence"/>
</dbReference>